<protein>
    <submittedName>
        <fullName evidence="1">Uncharacterized protein</fullName>
    </submittedName>
</protein>
<reference evidence="1" key="2">
    <citation type="journal article" date="2015" name="Fish Shellfish Immunol.">
        <title>Early steps in the European eel (Anguilla anguilla)-Vibrio vulnificus interaction in the gills: Role of the RtxA13 toxin.</title>
        <authorList>
            <person name="Callol A."/>
            <person name="Pajuelo D."/>
            <person name="Ebbesson L."/>
            <person name="Teles M."/>
            <person name="MacKenzie S."/>
            <person name="Amaro C."/>
        </authorList>
    </citation>
    <scope>NUCLEOTIDE SEQUENCE</scope>
</reference>
<name>A0A0E9Q4J6_ANGAN</name>
<proteinExistence type="predicted"/>
<dbReference type="EMBL" id="GBXM01096893">
    <property type="protein sequence ID" value="JAH11684.1"/>
    <property type="molecule type" value="Transcribed_RNA"/>
</dbReference>
<sequence>MYAHCLTMALLKKFTQIRNVSEIQRFHSLTDQNNLII</sequence>
<dbReference type="AlphaFoldDB" id="A0A0E9Q4J6"/>
<reference evidence="1" key="1">
    <citation type="submission" date="2014-11" db="EMBL/GenBank/DDBJ databases">
        <authorList>
            <person name="Amaro Gonzalez C."/>
        </authorList>
    </citation>
    <scope>NUCLEOTIDE SEQUENCE</scope>
</reference>
<evidence type="ECO:0000313" key="1">
    <source>
        <dbReference type="EMBL" id="JAH11684.1"/>
    </source>
</evidence>
<organism evidence="1">
    <name type="scientific">Anguilla anguilla</name>
    <name type="common">European freshwater eel</name>
    <name type="synonym">Muraena anguilla</name>
    <dbReference type="NCBI Taxonomy" id="7936"/>
    <lineage>
        <taxon>Eukaryota</taxon>
        <taxon>Metazoa</taxon>
        <taxon>Chordata</taxon>
        <taxon>Craniata</taxon>
        <taxon>Vertebrata</taxon>
        <taxon>Euteleostomi</taxon>
        <taxon>Actinopterygii</taxon>
        <taxon>Neopterygii</taxon>
        <taxon>Teleostei</taxon>
        <taxon>Anguilliformes</taxon>
        <taxon>Anguillidae</taxon>
        <taxon>Anguilla</taxon>
    </lineage>
</organism>
<accession>A0A0E9Q4J6</accession>